<evidence type="ECO:0000313" key="2">
    <source>
        <dbReference type="EMBL" id="CAA6823726.1"/>
    </source>
</evidence>
<dbReference type="InterPro" id="IPR005586">
    <property type="entry name" value="ABC_trans_aux"/>
</dbReference>
<dbReference type="AlphaFoldDB" id="A0A6S6U831"/>
<organism evidence="2">
    <name type="scientific">uncultured Sulfurovum sp</name>
    <dbReference type="NCBI Taxonomy" id="269237"/>
    <lineage>
        <taxon>Bacteria</taxon>
        <taxon>Pseudomonadati</taxon>
        <taxon>Campylobacterota</taxon>
        <taxon>Epsilonproteobacteria</taxon>
        <taxon>Campylobacterales</taxon>
        <taxon>Sulfurovaceae</taxon>
        <taxon>Sulfurovum</taxon>
        <taxon>environmental samples</taxon>
    </lineage>
</organism>
<reference evidence="2" key="1">
    <citation type="submission" date="2020-01" db="EMBL/GenBank/DDBJ databases">
        <authorList>
            <person name="Meier V. D."/>
            <person name="Meier V D."/>
        </authorList>
    </citation>
    <scope>NUCLEOTIDE SEQUENCE</scope>
    <source>
        <strain evidence="2">HLG_WM_MAG_03</strain>
    </source>
</reference>
<gene>
    <name evidence="2" type="ORF">HELGO_WM23553</name>
</gene>
<feature type="domain" description="ABC-type transport auxiliary lipoprotein component" evidence="1">
    <location>
        <begin position="22"/>
        <end position="176"/>
    </location>
</feature>
<sequence>MPKLLLLLLILLFTACGSKKFYTLGEQLNIESKTTHTEQIDVVKVIVPKYLKEHKVVRQVTPYQIELVDKAHWLIPMEKKLTQMLIDYLQQSMKNPNIHLYPWAGDNKTSKRIALDIKRFIASNKKVSLRANYTITKLGTNSSKTSYFETEVKTKENIESMMQAMEEAYLELLEEISSTIINNK</sequence>
<accession>A0A6S6U831</accession>
<name>A0A6S6U831_9BACT</name>
<dbReference type="Pfam" id="PF03886">
    <property type="entry name" value="ABC_trans_aux"/>
    <property type="match status" value="1"/>
</dbReference>
<proteinExistence type="predicted"/>
<evidence type="ECO:0000259" key="1">
    <source>
        <dbReference type="Pfam" id="PF03886"/>
    </source>
</evidence>
<dbReference type="Gene3D" id="3.40.50.10610">
    <property type="entry name" value="ABC-type transport auxiliary lipoprotein component"/>
    <property type="match status" value="1"/>
</dbReference>
<protein>
    <recommendedName>
        <fullName evidence="1">ABC-type transport auxiliary lipoprotein component domain-containing protein</fullName>
    </recommendedName>
</protein>
<dbReference type="EMBL" id="CACVAR010000357">
    <property type="protein sequence ID" value="CAA6823726.1"/>
    <property type="molecule type" value="Genomic_DNA"/>
</dbReference>
<dbReference type="SUPFAM" id="SSF159594">
    <property type="entry name" value="XCC0632-like"/>
    <property type="match status" value="1"/>
</dbReference>
<dbReference type="PROSITE" id="PS51257">
    <property type="entry name" value="PROKAR_LIPOPROTEIN"/>
    <property type="match status" value="1"/>
</dbReference>